<dbReference type="Proteomes" id="UP000315995">
    <property type="component" value="Chromosome"/>
</dbReference>
<reference evidence="1 2" key="1">
    <citation type="submission" date="2019-06" db="EMBL/GenBank/DDBJ databases">
        <title>Persicimonas caeni gen. nov., sp. nov., a predatory bacterium isolated from solar saltern.</title>
        <authorList>
            <person name="Wang S."/>
        </authorList>
    </citation>
    <scope>NUCLEOTIDE SEQUENCE [LARGE SCALE GENOMIC DNA]</scope>
    <source>
        <strain evidence="1 2">YN101</strain>
    </source>
</reference>
<evidence type="ECO:0008006" key="3">
    <source>
        <dbReference type="Google" id="ProtNLM"/>
    </source>
</evidence>
<protein>
    <recommendedName>
        <fullName evidence="3">HPF/RaiA family ribosome-associated protein</fullName>
    </recommendedName>
</protein>
<dbReference type="RefSeq" id="WP_141199504.1">
    <property type="nucleotide sequence ID" value="NZ_CP041186.1"/>
</dbReference>
<accession>A0A5B8Y8G7</accession>
<evidence type="ECO:0000313" key="1">
    <source>
        <dbReference type="EMBL" id="QDG53043.1"/>
    </source>
</evidence>
<keyword evidence="2" id="KW-1185">Reference proteome</keyword>
<organism evidence="1 2">
    <name type="scientific">Persicimonas caeni</name>
    <dbReference type="NCBI Taxonomy" id="2292766"/>
    <lineage>
        <taxon>Bacteria</taxon>
        <taxon>Deltaproteobacteria</taxon>
        <taxon>Bradymonadales</taxon>
        <taxon>Bradymonadaceae</taxon>
        <taxon>Persicimonas</taxon>
    </lineage>
</organism>
<name>A0A4Y6PXQ2_PERCE</name>
<evidence type="ECO:0000313" key="2">
    <source>
        <dbReference type="Proteomes" id="UP000315995"/>
    </source>
</evidence>
<gene>
    <name evidence="1" type="ORF">FIV42_20535</name>
</gene>
<dbReference type="AlphaFoldDB" id="A0A4Y6PXQ2"/>
<proteinExistence type="predicted"/>
<dbReference type="EMBL" id="CP041186">
    <property type="protein sequence ID" value="QDG53043.1"/>
    <property type="molecule type" value="Genomic_DNA"/>
</dbReference>
<sequence length="111" mass="11847">MDIRVVGIDFPPPRTARQLTAQQLGETLAPVTGHIDKIEVYLSEFSADGDGSKSRCSMVVFFHGRLPMLVEEDADSLDRAISRCVVGVGRAVLSHVRGPGPGPAGLSALFE</sequence>
<accession>A0A4Y6PXQ2</accession>